<dbReference type="InterPro" id="IPR049453">
    <property type="entry name" value="Memb_transporter_dom"/>
</dbReference>
<keyword evidence="2" id="KW-1003">Cell membrane</keyword>
<reference evidence="9 10" key="1">
    <citation type="submission" date="2018-10" db="EMBL/GenBank/DDBJ databases">
        <title>Sequencing the genomes of 1000 actinobacteria strains.</title>
        <authorList>
            <person name="Klenk H.-P."/>
        </authorList>
    </citation>
    <scope>NUCLEOTIDE SEQUENCE [LARGE SCALE GENOMIC DNA]</scope>
    <source>
        <strain evidence="9 10">DSM 17894</strain>
    </source>
</reference>
<keyword evidence="10" id="KW-1185">Reference proteome</keyword>
<dbReference type="PANTHER" id="PTHR30509:SF9">
    <property type="entry name" value="MULTIDRUG RESISTANCE PROTEIN MDTO"/>
    <property type="match status" value="1"/>
</dbReference>
<evidence type="ECO:0000259" key="8">
    <source>
        <dbReference type="Pfam" id="PF13515"/>
    </source>
</evidence>
<feature type="transmembrane region" description="Helical" evidence="7">
    <location>
        <begin position="127"/>
        <end position="144"/>
    </location>
</feature>
<evidence type="ECO:0000256" key="7">
    <source>
        <dbReference type="SAM" id="Phobius"/>
    </source>
</evidence>
<organism evidence="9 10">
    <name type="scientific">Frondihabitans australicus</name>
    <dbReference type="NCBI Taxonomy" id="386892"/>
    <lineage>
        <taxon>Bacteria</taxon>
        <taxon>Bacillati</taxon>
        <taxon>Actinomycetota</taxon>
        <taxon>Actinomycetes</taxon>
        <taxon>Micrococcales</taxon>
        <taxon>Microbacteriaceae</taxon>
        <taxon>Frondihabitans</taxon>
    </lineage>
</organism>
<accession>A0A495IHD4</accession>
<feature type="domain" description="Integral membrane bound transporter" evidence="8">
    <location>
        <begin position="37"/>
        <end position="160"/>
    </location>
</feature>
<evidence type="ECO:0000256" key="2">
    <source>
        <dbReference type="ARBA" id="ARBA00022475"/>
    </source>
</evidence>
<comment type="similarity">
    <text evidence="6">Belongs to the YccS/YhfK family.</text>
</comment>
<protein>
    <submittedName>
        <fullName evidence="9">Fusaric acid resistance family protein</fullName>
    </submittedName>
</protein>
<proteinExistence type="inferred from homology"/>
<evidence type="ECO:0000256" key="1">
    <source>
        <dbReference type="ARBA" id="ARBA00004651"/>
    </source>
</evidence>
<evidence type="ECO:0000313" key="10">
    <source>
        <dbReference type="Proteomes" id="UP000280008"/>
    </source>
</evidence>
<dbReference type="RefSeq" id="WP_245981511.1">
    <property type="nucleotide sequence ID" value="NZ_RBKS01000001.1"/>
</dbReference>
<comment type="subcellular location">
    <subcellularLocation>
        <location evidence="1">Cell membrane</location>
        <topology evidence="1">Multi-pass membrane protein</topology>
    </subcellularLocation>
</comment>
<dbReference type="GO" id="GO:0005886">
    <property type="term" value="C:plasma membrane"/>
    <property type="evidence" value="ECO:0007669"/>
    <property type="project" value="UniProtKB-SubCell"/>
</dbReference>
<dbReference type="PANTHER" id="PTHR30509">
    <property type="entry name" value="P-HYDROXYBENZOIC ACID EFFLUX PUMP SUBUNIT-RELATED"/>
    <property type="match status" value="1"/>
</dbReference>
<evidence type="ECO:0000313" key="9">
    <source>
        <dbReference type="EMBL" id="RKR74555.1"/>
    </source>
</evidence>
<feature type="transmembrane region" description="Helical" evidence="7">
    <location>
        <begin position="76"/>
        <end position="93"/>
    </location>
</feature>
<dbReference type="Proteomes" id="UP000280008">
    <property type="component" value="Unassembled WGS sequence"/>
</dbReference>
<keyword evidence="3 7" id="KW-0812">Transmembrane</keyword>
<feature type="transmembrane region" description="Helical" evidence="7">
    <location>
        <begin position="24"/>
        <end position="45"/>
    </location>
</feature>
<comment type="caution">
    <text evidence="9">The sequence shown here is derived from an EMBL/GenBank/DDBJ whole genome shotgun (WGS) entry which is preliminary data.</text>
</comment>
<evidence type="ECO:0000256" key="5">
    <source>
        <dbReference type="ARBA" id="ARBA00023136"/>
    </source>
</evidence>
<evidence type="ECO:0000256" key="6">
    <source>
        <dbReference type="ARBA" id="ARBA00043993"/>
    </source>
</evidence>
<dbReference type="AlphaFoldDB" id="A0A495IHD4"/>
<evidence type="ECO:0000256" key="4">
    <source>
        <dbReference type="ARBA" id="ARBA00022989"/>
    </source>
</evidence>
<evidence type="ECO:0000256" key="3">
    <source>
        <dbReference type="ARBA" id="ARBA00022692"/>
    </source>
</evidence>
<name>A0A495IHD4_9MICO</name>
<gene>
    <name evidence="9" type="ORF">C8E83_1674</name>
</gene>
<keyword evidence="5 7" id="KW-0472">Membrane</keyword>
<dbReference type="EMBL" id="RBKS01000001">
    <property type="protein sequence ID" value="RKR74555.1"/>
    <property type="molecule type" value="Genomic_DNA"/>
</dbReference>
<dbReference type="Pfam" id="PF13515">
    <property type="entry name" value="FUSC_2"/>
    <property type="match status" value="1"/>
</dbReference>
<feature type="transmembrane region" description="Helical" evidence="7">
    <location>
        <begin position="150"/>
        <end position="170"/>
    </location>
</feature>
<feature type="transmembrane region" description="Helical" evidence="7">
    <location>
        <begin position="99"/>
        <end position="115"/>
    </location>
</feature>
<keyword evidence="4 7" id="KW-1133">Transmembrane helix</keyword>
<sequence>MAAPPVRLLTSLVTRLRQPTRLPWLQIGKSVLAVALAWVIAALLLGQPEPTFAAIAALLVMQPSINQSFGRGLERSVGVVMGVGLAYLVVAVLGHQHTWVVLVAIVVAMLFAWLVKLTPTSATQVPISAMLVLVTGLVTPGYAVDRIVETVIGAIVALAVNTLVAPPVLLGPAHLALGRLARDLATAMDDLAGALEEPVPSAELDAMLVRARELRSVRQPAAEARVRAGAESLTLNPRATRQRRVLEADRALLATLTNLSHRMLAMTRSVRDNYEPELTEDVVVDGIAEELRRASHDVRLLVREREERASTGVGTGTTSGGVSTATADLPALTAPLSVVRPDPARWVLIGSLLEDLRRIREEIVGDDPAPR</sequence>